<dbReference type="PROSITE" id="PS50262">
    <property type="entry name" value="G_PROTEIN_RECEP_F1_2"/>
    <property type="match status" value="1"/>
</dbReference>
<reference evidence="8" key="1">
    <citation type="submission" date="2019-08" db="EMBL/GenBank/DDBJ databases">
        <title>The improved chromosome-level genome for the pearl oyster Pinctada fucata martensii using PacBio sequencing and Hi-C.</title>
        <authorList>
            <person name="Zheng Z."/>
        </authorList>
    </citation>
    <scope>NUCLEOTIDE SEQUENCE</scope>
    <source>
        <strain evidence="8">ZZ-2019</strain>
        <tissue evidence="8">Adductor muscle</tissue>
    </source>
</reference>
<comment type="subcellular location">
    <subcellularLocation>
        <location evidence="1">Membrane</location>
    </subcellularLocation>
</comment>
<dbReference type="GO" id="GO:0004930">
    <property type="term" value="F:G protein-coupled receptor activity"/>
    <property type="evidence" value="ECO:0007669"/>
    <property type="project" value="InterPro"/>
</dbReference>
<sequence>MTSLSTMTEGDLHIAWLVSAPICLLTDILAVLVVCHFRSYLHGTDIVVISLIVSMAANVAVLIPLPAALGLTEETWTADLCRFYIWFFVMLRVVQLVHTTMLSVHWVSVLKLSSQKSNFSSTFSVKMSVPITWVLAGIVGLLPIIGDVPNDFSHQGQCKYFVFDLSVGLGIFMIIFSLVCIITSLCSAIDAMVILQYVRRVAARKYGTANLYIPKKEPEIAGGYTIHERYSQLNFACDMCRLILVTIATSYCINHMPYLVMQFLQISGQGNRELFQHIMLSLTLVESLVIPHILWLTDPSSCTLQSYKRRIKRNSVTTNLNPSEVSVQRSPTSASRDVQAKLRPTSGTSEYAEIHKQGTNGETERPTSSDITVTTVDLLNVGSIKNIDQKMYARDLKRSLSGSSRNEWKEQMRKKHLPAIFVNEAFDSTDVSSVRGGVEQPKPPVKQDMDNSSLHSMYYYMSSDYHPDYLNTDSLPRHAHIQIHKSEVADCLELAKEHRKEISAKTQQRNYHTSEHLYRARMHDYPTENR</sequence>
<feature type="transmembrane region" description="Helical" evidence="6">
    <location>
        <begin position="274"/>
        <end position="296"/>
    </location>
</feature>
<evidence type="ECO:0000256" key="3">
    <source>
        <dbReference type="ARBA" id="ARBA00022989"/>
    </source>
</evidence>
<organism evidence="8 9">
    <name type="scientific">Pinctada imbricata</name>
    <name type="common">Atlantic pearl-oyster</name>
    <name type="synonym">Pinctada martensii</name>
    <dbReference type="NCBI Taxonomy" id="66713"/>
    <lineage>
        <taxon>Eukaryota</taxon>
        <taxon>Metazoa</taxon>
        <taxon>Spiralia</taxon>
        <taxon>Lophotrochozoa</taxon>
        <taxon>Mollusca</taxon>
        <taxon>Bivalvia</taxon>
        <taxon>Autobranchia</taxon>
        <taxon>Pteriomorphia</taxon>
        <taxon>Pterioida</taxon>
        <taxon>Pterioidea</taxon>
        <taxon>Pteriidae</taxon>
        <taxon>Pinctada</taxon>
    </lineage>
</organism>
<feature type="region of interest" description="Disordered" evidence="5">
    <location>
        <begin position="321"/>
        <end position="340"/>
    </location>
</feature>
<feature type="transmembrane region" description="Helical" evidence="6">
    <location>
        <begin position="165"/>
        <end position="195"/>
    </location>
</feature>
<dbReference type="InterPro" id="IPR022347">
    <property type="entry name" value="GCR_153/162"/>
</dbReference>
<feature type="region of interest" description="Disordered" evidence="5">
    <location>
        <begin position="345"/>
        <end position="369"/>
    </location>
</feature>
<evidence type="ECO:0000313" key="8">
    <source>
        <dbReference type="EMBL" id="KAK3105228.1"/>
    </source>
</evidence>
<protein>
    <recommendedName>
        <fullName evidence="7">G-protein coupled receptors family 1 profile domain-containing protein</fullName>
    </recommendedName>
</protein>
<keyword evidence="2 6" id="KW-0812">Transmembrane</keyword>
<feature type="transmembrane region" description="Helical" evidence="6">
    <location>
        <begin position="12"/>
        <end position="34"/>
    </location>
</feature>
<gene>
    <name evidence="8" type="ORF">FSP39_020243</name>
</gene>
<evidence type="ECO:0000256" key="5">
    <source>
        <dbReference type="SAM" id="MobiDB-lite"/>
    </source>
</evidence>
<dbReference type="GO" id="GO:0016020">
    <property type="term" value="C:membrane"/>
    <property type="evidence" value="ECO:0007669"/>
    <property type="project" value="UniProtKB-SubCell"/>
</dbReference>
<comment type="caution">
    <text evidence="8">The sequence shown here is derived from an EMBL/GenBank/DDBJ whole genome shotgun (WGS) entry which is preliminary data.</text>
</comment>
<feature type="domain" description="G-protein coupled receptors family 1 profile" evidence="7">
    <location>
        <begin position="26"/>
        <end position="294"/>
    </location>
</feature>
<feature type="compositionally biased region" description="Basic and acidic residues" evidence="5">
    <location>
        <begin position="352"/>
        <end position="367"/>
    </location>
</feature>
<evidence type="ECO:0000256" key="6">
    <source>
        <dbReference type="SAM" id="Phobius"/>
    </source>
</evidence>
<feature type="transmembrane region" description="Helical" evidence="6">
    <location>
        <begin position="83"/>
        <end position="107"/>
    </location>
</feature>
<keyword evidence="3 6" id="KW-1133">Transmembrane helix</keyword>
<evidence type="ECO:0000256" key="4">
    <source>
        <dbReference type="ARBA" id="ARBA00023136"/>
    </source>
</evidence>
<feature type="transmembrane region" description="Helical" evidence="6">
    <location>
        <begin position="127"/>
        <end position="145"/>
    </location>
</feature>
<dbReference type="SUPFAM" id="SSF81321">
    <property type="entry name" value="Family A G protein-coupled receptor-like"/>
    <property type="match status" value="1"/>
</dbReference>
<evidence type="ECO:0000256" key="1">
    <source>
        <dbReference type="ARBA" id="ARBA00004370"/>
    </source>
</evidence>
<name>A0AA88YP53_PINIB</name>
<accession>A0AA88YP53</accession>
<dbReference type="PANTHER" id="PTHR16518">
    <property type="entry name" value="G-PROTEIN COUPLED RECEPTOR 153, 162"/>
    <property type="match status" value="1"/>
</dbReference>
<dbReference type="InterPro" id="IPR017452">
    <property type="entry name" value="GPCR_Rhodpsn_7TM"/>
</dbReference>
<feature type="compositionally biased region" description="Polar residues" evidence="5">
    <location>
        <begin position="321"/>
        <end position="336"/>
    </location>
</feature>
<keyword evidence="4 6" id="KW-0472">Membrane</keyword>
<dbReference type="EMBL" id="VSWD01000004">
    <property type="protein sequence ID" value="KAK3105228.1"/>
    <property type="molecule type" value="Genomic_DNA"/>
</dbReference>
<keyword evidence="9" id="KW-1185">Reference proteome</keyword>
<evidence type="ECO:0000313" key="9">
    <source>
        <dbReference type="Proteomes" id="UP001186944"/>
    </source>
</evidence>
<dbReference type="PANTHER" id="PTHR16518:SF4">
    <property type="entry name" value="G-PROTEIN COUPLED RECEPTOR 153 ISOFORM X1-RELATED"/>
    <property type="match status" value="1"/>
</dbReference>
<evidence type="ECO:0000259" key="7">
    <source>
        <dbReference type="PROSITE" id="PS50262"/>
    </source>
</evidence>
<proteinExistence type="predicted"/>
<dbReference type="Proteomes" id="UP001186944">
    <property type="component" value="Unassembled WGS sequence"/>
</dbReference>
<evidence type="ECO:0000256" key="2">
    <source>
        <dbReference type="ARBA" id="ARBA00022692"/>
    </source>
</evidence>
<feature type="transmembrane region" description="Helical" evidence="6">
    <location>
        <begin position="46"/>
        <end position="71"/>
    </location>
</feature>
<dbReference type="AlphaFoldDB" id="A0AA88YP53"/>
<dbReference type="Gene3D" id="1.20.1070.10">
    <property type="entry name" value="Rhodopsin 7-helix transmembrane proteins"/>
    <property type="match status" value="1"/>
</dbReference>